<reference evidence="2 3" key="1">
    <citation type="submission" date="2024-05" db="EMBL/GenBank/DDBJ databases">
        <title>Genetic variation in Jamaican populations of the coffee berry borer (Hypothenemus hampei).</title>
        <authorList>
            <person name="Errbii M."/>
            <person name="Myrie A."/>
        </authorList>
    </citation>
    <scope>NUCLEOTIDE SEQUENCE [LARGE SCALE GENOMIC DNA]</scope>
    <source>
        <strain evidence="2">JA-Hopewell-2020-01-JO</strain>
        <tissue evidence="2">Whole body</tissue>
    </source>
</reference>
<name>A0ABD1EM92_HYPHA</name>
<dbReference type="EMBL" id="JBDJPC010000006">
    <property type="protein sequence ID" value="KAL1497613.1"/>
    <property type="molecule type" value="Genomic_DNA"/>
</dbReference>
<proteinExistence type="inferred from homology"/>
<dbReference type="FunFam" id="1.20.58.670:FF:000003">
    <property type="entry name" value="RAD50-interacting protein 1"/>
    <property type="match status" value="1"/>
</dbReference>
<comment type="caution">
    <text evidence="2">The sequence shown here is derived from an EMBL/GenBank/DDBJ whole genome shotgun (WGS) entry which is preliminary data.</text>
</comment>
<dbReference type="Gene3D" id="1.20.58.1420">
    <property type="entry name" value="Dsl1p vesicle tethering complex, Tip20p subunit, domain B"/>
    <property type="match status" value="1"/>
</dbReference>
<accession>A0ABD1EM92</accession>
<evidence type="ECO:0008006" key="4">
    <source>
        <dbReference type="Google" id="ProtNLM"/>
    </source>
</evidence>
<dbReference type="PANTHER" id="PTHR13520">
    <property type="entry name" value="RAD50-INTERACTING PROTEIN 1 RINT-1"/>
    <property type="match status" value="1"/>
</dbReference>
<evidence type="ECO:0000256" key="1">
    <source>
        <dbReference type="ARBA" id="ARBA00061158"/>
    </source>
</evidence>
<dbReference type="InterPro" id="IPR007528">
    <property type="entry name" value="RINT1_Tip20"/>
</dbReference>
<protein>
    <recommendedName>
        <fullName evidence="4">RAD50-interacting protein 1</fullName>
    </recommendedName>
</protein>
<keyword evidence="3" id="KW-1185">Reference proteome</keyword>
<dbReference type="InterPro" id="IPR042042">
    <property type="entry name" value="Tip20p_domB"/>
</dbReference>
<dbReference type="PROSITE" id="PS51386">
    <property type="entry name" value="RINT1_TIP20"/>
    <property type="match status" value="1"/>
</dbReference>
<dbReference type="AlphaFoldDB" id="A0ABD1EM92"/>
<gene>
    <name evidence="2" type="ORF">ABEB36_008543</name>
</gene>
<comment type="similarity">
    <text evidence="1">Belongs to the RINT1 family.</text>
</comment>
<dbReference type="Gene3D" id="1.20.58.670">
    <property type="entry name" value="Dsl1p vesicle tethering complex, Tip20p subunit, domain D"/>
    <property type="match status" value="1"/>
</dbReference>
<dbReference type="Proteomes" id="UP001566132">
    <property type="component" value="Unassembled WGS sequence"/>
</dbReference>
<evidence type="ECO:0000313" key="2">
    <source>
        <dbReference type="EMBL" id="KAL1497613.1"/>
    </source>
</evidence>
<organism evidence="2 3">
    <name type="scientific">Hypothenemus hampei</name>
    <name type="common">Coffee berry borer</name>
    <dbReference type="NCBI Taxonomy" id="57062"/>
    <lineage>
        <taxon>Eukaryota</taxon>
        <taxon>Metazoa</taxon>
        <taxon>Ecdysozoa</taxon>
        <taxon>Arthropoda</taxon>
        <taxon>Hexapoda</taxon>
        <taxon>Insecta</taxon>
        <taxon>Pterygota</taxon>
        <taxon>Neoptera</taxon>
        <taxon>Endopterygota</taxon>
        <taxon>Coleoptera</taxon>
        <taxon>Polyphaga</taxon>
        <taxon>Cucujiformia</taxon>
        <taxon>Curculionidae</taxon>
        <taxon>Scolytinae</taxon>
        <taxon>Hypothenemus</taxon>
    </lineage>
</organism>
<dbReference type="InterPro" id="IPR042044">
    <property type="entry name" value="EXOC6PINT-1/Sec15/Tip20_C_dom2"/>
</dbReference>
<sequence>MNNSNITTKQPILKELEDEYQDQLLDLNRCTAIYEHLLLQKQILQKESDPSNPNGLIGATINEAKSILVQSQNAISQGVELVHSIGKHLKELDEVRTSLKSKFEEVNTYETTVQYLKVIQQIEYLCSELKSEVTKKKDDEKSVTLFANLTEISRLLTDCPLVSLKCHIKETIFYWYNIIKEKLTKDFDEVLKSIKWPFLSVNINFVAPLKTNIDKLQLLTEYLLQIELPSDYVVSSDGHRGIISHFQPPCLPIELLIQPLRKRFLYHFYGNRKTNRSDRPEWYFTQVLTWIRDNQDHVSTWIQPVIEKFGLHHIDARTEFIRGLVQLAAEKLNSELPSIQYDDFTFSHSIDEALGFDKELKDIYNYPATEPSIVVVLTQASILVKWLTMEKKYALEKMDAMLSQNSLDAFDLLTSDVEDLKITTCADSFITLLQTIAERYECLPQPGHRLQFLELQLELLDDFRVRLMQIVHAEEGDYMESKVPMIANTLYYIEGVLVDWGMMLHYLNLYYYKTVTIEIQESSSPTFHSVQLKDLEENGTLTVESNSVFSETISLYKHFRNDILLGIAEAVIMEVKKKSWEYRREKWASMNVSKDFRSLSLTPSACPIFEILAKRLHQMKKKFQSNLFIIVRRNIAMEFDTYLFEDLVMDNRFNEGGALQLKFDITRNLLPLFAQYTDMSANSFIRLIESCNLLNLAKGSALLLRETLLALEEATGVEDTREKMLKEIGVNHFSPKMAVKILNQRVDITVNRLNVD</sequence>
<dbReference type="Pfam" id="PF04437">
    <property type="entry name" value="RINT1_TIP1"/>
    <property type="match status" value="1"/>
</dbReference>
<dbReference type="PANTHER" id="PTHR13520:SF0">
    <property type="entry name" value="RAD50-INTERACTING PROTEIN 1"/>
    <property type="match status" value="1"/>
</dbReference>
<evidence type="ECO:0000313" key="3">
    <source>
        <dbReference type="Proteomes" id="UP001566132"/>
    </source>
</evidence>